<dbReference type="Gene3D" id="3.40.630.30">
    <property type="match status" value="1"/>
</dbReference>
<proteinExistence type="predicted"/>
<dbReference type="EMBL" id="NOZQ01000218">
    <property type="protein sequence ID" value="OYD13741.1"/>
    <property type="molecule type" value="Genomic_DNA"/>
</dbReference>
<dbReference type="InterPro" id="IPR016181">
    <property type="entry name" value="Acyl_CoA_acyltransferase"/>
</dbReference>
<dbReference type="GO" id="GO:0016747">
    <property type="term" value="F:acyltransferase activity, transferring groups other than amino-acyl groups"/>
    <property type="evidence" value="ECO:0007669"/>
    <property type="project" value="InterPro"/>
</dbReference>
<gene>
    <name evidence="2" type="ORF">CH333_10135</name>
</gene>
<evidence type="ECO:0000313" key="2">
    <source>
        <dbReference type="EMBL" id="OYD13741.1"/>
    </source>
</evidence>
<dbReference type="SUPFAM" id="SSF55729">
    <property type="entry name" value="Acyl-CoA N-acyltransferases (Nat)"/>
    <property type="match status" value="1"/>
</dbReference>
<accession>A0A235BN97</accession>
<protein>
    <recommendedName>
        <fullName evidence="1">N-acetyltransferase domain-containing protein</fullName>
    </recommendedName>
</protein>
<dbReference type="AlphaFoldDB" id="A0A235BN97"/>
<comment type="caution">
    <text evidence="2">The sequence shown here is derived from an EMBL/GenBank/DDBJ whole genome shotgun (WGS) entry which is preliminary data.</text>
</comment>
<organism evidence="2 3">
    <name type="scientific">candidate division WOR-3 bacterium JGI_Cruoil_03_44_89</name>
    <dbReference type="NCBI Taxonomy" id="1973748"/>
    <lineage>
        <taxon>Bacteria</taxon>
        <taxon>Bacteria division WOR-3</taxon>
    </lineage>
</organism>
<evidence type="ECO:0000313" key="3">
    <source>
        <dbReference type="Proteomes" id="UP000215215"/>
    </source>
</evidence>
<reference evidence="2 3" key="1">
    <citation type="submission" date="2017-07" db="EMBL/GenBank/DDBJ databases">
        <title>Recovery of genomes from metagenomes via a dereplication, aggregation, and scoring strategy.</title>
        <authorList>
            <person name="Sieber C.M."/>
            <person name="Probst A.J."/>
            <person name="Sharrar A."/>
            <person name="Thomas B.C."/>
            <person name="Hess M."/>
            <person name="Tringe S.G."/>
            <person name="Banfield J.F."/>
        </authorList>
    </citation>
    <scope>NUCLEOTIDE SEQUENCE [LARGE SCALE GENOMIC DNA]</scope>
    <source>
        <strain evidence="2">JGI_Cruoil_03_44_89</strain>
    </source>
</reference>
<evidence type="ECO:0000259" key="1">
    <source>
        <dbReference type="PROSITE" id="PS51186"/>
    </source>
</evidence>
<name>A0A235BN97_UNCW3</name>
<dbReference type="InterPro" id="IPR000182">
    <property type="entry name" value="GNAT_dom"/>
</dbReference>
<dbReference type="PROSITE" id="PS51186">
    <property type="entry name" value="GNAT"/>
    <property type="match status" value="1"/>
</dbReference>
<dbReference type="CDD" id="cd04301">
    <property type="entry name" value="NAT_SF"/>
    <property type="match status" value="1"/>
</dbReference>
<sequence length="258" mass="29612">MRVVDLTEEHMRFVTLCTHIDDPNEERDGITWVRESWLRNTLAKGLRVKVVIDEGRPVGFAHCLPIELGAWGMSGKDLMTVPCLTLEYNRVYSREHGSGYGRALMEAVEAEAKKEKKGVAVLAFDHDFWFMHFSFFKKLGYIEVARQGSAVIMLKAFEPVDPPVMHKLNYRHQLVPGKVVVDAFWNPICLTSIIEIHRVREVCAEYGDKVILNEFNCGNKNVLERYQTSRALLINGAPKDWGYAAPWDELRNEIDRAF</sequence>
<dbReference type="Proteomes" id="UP000215215">
    <property type="component" value="Unassembled WGS sequence"/>
</dbReference>
<dbReference type="Pfam" id="PF00583">
    <property type="entry name" value="Acetyltransf_1"/>
    <property type="match status" value="1"/>
</dbReference>
<feature type="domain" description="N-acetyltransferase" evidence="1">
    <location>
        <begin position="1"/>
        <end position="158"/>
    </location>
</feature>